<evidence type="ECO:0000256" key="5">
    <source>
        <dbReference type="ARBA" id="ARBA00022840"/>
    </source>
</evidence>
<keyword evidence="3" id="KW-0547">Nucleotide-binding</keyword>
<dbReference type="PANTHER" id="PTHR34273:SF2">
    <property type="entry name" value="METHYLTHIORIBOSE KINASE"/>
    <property type="match status" value="1"/>
</dbReference>
<keyword evidence="4" id="KW-0418">Kinase</keyword>
<proteinExistence type="inferred from homology"/>
<evidence type="ECO:0000256" key="3">
    <source>
        <dbReference type="ARBA" id="ARBA00022741"/>
    </source>
</evidence>
<comment type="caution">
    <text evidence="6">The sequence shown here is derived from an EMBL/GenBank/DDBJ whole genome shotgun (WGS) entry which is preliminary data.</text>
</comment>
<evidence type="ECO:0000256" key="4">
    <source>
        <dbReference type="ARBA" id="ARBA00022777"/>
    </source>
</evidence>
<sequence length="282" mass="31128">MLVNSMSNPCSSHPCLASSRHKSCRVSAASPFHTTWRSGEWQRSLRLPAASPAWSAATCSARWTTAAALTTPQSMLEYVCKQPNLMEYLHPGVSHTQPSVVELTDGKLNHVFHIYSRDSSRHLIVKHAPPYAKCLGDALRLSQERLRIEMGAMHAVHCRAPNHVPKIYHYDAEQSVMAMQFLEAPHTKVKLFREATALPHGSVCLPSLSRLCPQVQLLMNTWHVYHFSPEQMLLGLHHHAHGLSYPGHLNAKKIAFSTGTTQCLPFPGAGDAQAAPACALLP</sequence>
<evidence type="ECO:0000256" key="2">
    <source>
        <dbReference type="ARBA" id="ARBA00022679"/>
    </source>
</evidence>
<keyword evidence="5" id="KW-0067">ATP-binding</keyword>
<evidence type="ECO:0000313" key="7">
    <source>
        <dbReference type="Proteomes" id="UP000815325"/>
    </source>
</evidence>
<dbReference type="SUPFAM" id="SSF56112">
    <property type="entry name" value="Protein kinase-like (PK-like)"/>
    <property type="match status" value="1"/>
</dbReference>
<name>A0ABQ7GUS3_DUNSA</name>
<comment type="similarity">
    <text evidence="1">Belongs to the methylthioribose kinase family.</text>
</comment>
<reference evidence="6" key="1">
    <citation type="submission" date="2017-08" db="EMBL/GenBank/DDBJ databases">
        <authorList>
            <person name="Polle J.E."/>
            <person name="Barry K."/>
            <person name="Cushman J."/>
            <person name="Schmutz J."/>
            <person name="Tran D."/>
            <person name="Hathwaick L.T."/>
            <person name="Yim W.C."/>
            <person name="Jenkins J."/>
            <person name="Mckie-Krisberg Z.M."/>
            <person name="Prochnik S."/>
            <person name="Lindquist E."/>
            <person name="Dockter R.B."/>
            <person name="Adam C."/>
            <person name="Molina H."/>
            <person name="Bunkerborg J."/>
            <person name="Jin E."/>
            <person name="Buchheim M."/>
            <person name="Magnuson J."/>
        </authorList>
    </citation>
    <scope>NUCLEOTIDE SEQUENCE</scope>
    <source>
        <strain evidence="6">CCAP 19/18</strain>
    </source>
</reference>
<dbReference type="Gene3D" id="3.30.200.20">
    <property type="entry name" value="Phosphorylase Kinase, domain 1"/>
    <property type="match status" value="1"/>
</dbReference>
<gene>
    <name evidence="6" type="ORF">DUNSADRAFT_2974</name>
</gene>
<evidence type="ECO:0000256" key="1">
    <source>
        <dbReference type="ARBA" id="ARBA00010165"/>
    </source>
</evidence>
<keyword evidence="2" id="KW-0808">Transferase</keyword>
<dbReference type="Proteomes" id="UP000815325">
    <property type="component" value="Unassembled WGS sequence"/>
</dbReference>
<dbReference type="PANTHER" id="PTHR34273">
    <property type="entry name" value="METHYLTHIORIBOSE KINASE"/>
    <property type="match status" value="1"/>
</dbReference>
<protein>
    <recommendedName>
        <fullName evidence="8">Aminoglycoside phosphotransferase domain-containing protein</fullName>
    </recommendedName>
</protein>
<dbReference type="EMBL" id="MU069581">
    <property type="protein sequence ID" value="KAF5838364.1"/>
    <property type="molecule type" value="Genomic_DNA"/>
</dbReference>
<accession>A0ABQ7GUS3</accession>
<evidence type="ECO:0008006" key="8">
    <source>
        <dbReference type="Google" id="ProtNLM"/>
    </source>
</evidence>
<organism evidence="6 7">
    <name type="scientific">Dunaliella salina</name>
    <name type="common">Green alga</name>
    <name type="synonym">Protococcus salinus</name>
    <dbReference type="NCBI Taxonomy" id="3046"/>
    <lineage>
        <taxon>Eukaryota</taxon>
        <taxon>Viridiplantae</taxon>
        <taxon>Chlorophyta</taxon>
        <taxon>core chlorophytes</taxon>
        <taxon>Chlorophyceae</taxon>
        <taxon>CS clade</taxon>
        <taxon>Chlamydomonadales</taxon>
        <taxon>Dunaliellaceae</taxon>
        <taxon>Dunaliella</taxon>
    </lineage>
</organism>
<keyword evidence="7" id="KW-1185">Reference proteome</keyword>
<dbReference type="InterPro" id="IPR011009">
    <property type="entry name" value="Kinase-like_dom_sf"/>
</dbReference>
<evidence type="ECO:0000313" key="6">
    <source>
        <dbReference type="EMBL" id="KAF5838364.1"/>
    </source>
</evidence>